<dbReference type="Proteomes" id="UP000186351">
    <property type="component" value="Chromosome"/>
</dbReference>
<keyword evidence="2" id="KW-0479">Metal-binding</keyword>
<proteinExistence type="predicted"/>
<sequence>MKRNILSALSILLGACGAFGAELLVQAESFDSHGGWSLDQQFMDHMGSPYLIAHGLGKPVEDAVTTVDIPEAGRYTAWVRTYNWTSPWEPDRKGPGAFRVSVNGRRLASTAGDSGSAWEWQRLGEVYLKKGKATIALHDLTGFDGRCDAVLLSSTPGFVPGDSYTETATLDIPDTEQFDFVVVGGGIAGMCAAVSAARQGLRTALVNDRPVLGGCNSSEIRVHLGGHSEIGPYPALGRMIREFGHSRKGNAQPAANYEDEKKDSFIRAEKLVTLFAPYHAVSVDTDGNRINGVTICHTSTGDRVRLSAPLFADCTGDGSIGCWAGADWTVGREARSTYGEPLAPEVADSLVMGASVQWYSRDDGRKSGFPVFDYGITFSDSTCQRLTMGEWKWETGMRLDPVRDAEKIRDYGMLVVYANWSYLKNRLADNDKFRNRSLDWVAYVNGKRESRRLLGDYILKQDDIDKGVTHEDASFTTTWSIDLHFPDPENSRHFPGREFKAVTNHIFIHPYAVPYRCLYSRNIDNLFMAGRCISVSHVALGTVRVMRTTGMMGEVVGMAAGICYRNSTTPRGVYQQYLPELKELMAKGAGRPADELPDNQRFNLANKLLPAPRALLDCSGDK</sequence>
<evidence type="ECO:0000256" key="2">
    <source>
        <dbReference type="ARBA" id="ARBA00022723"/>
    </source>
</evidence>
<dbReference type="KEGG" id="pary:A4V02_09090"/>
<dbReference type="Gene3D" id="3.50.50.60">
    <property type="entry name" value="FAD/NAD(P)-binding domain"/>
    <property type="match status" value="1"/>
</dbReference>
<dbReference type="OrthoDB" id="9780658at2"/>
<feature type="signal peptide" evidence="6">
    <location>
        <begin position="1"/>
        <end position="20"/>
    </location>
</feature>
<dbReference type="GeneID" id="65537021"/>
<dbReference type="GO" id="GO:0051539">
    <property type="term" value="F:4 iron, 4 sulfur cluster binding"/>
    <property type="evidence" value="ECO:0007669"/>
    <property type="project" value="UniProtKB-KW"/>
</dbReference>
<organism evidence="7 8">
    <name type="scientific">Muribaculum intestinale</name>
    <dbReference type="NCBI Taxonomy" id="1796646"/>
    <lineage>
        <taxon>Bacteria</taxon>
        <taxon>Pseudomonadati</taxon>
        <taxon>Bacteroidota</taxon>
        <taxon>Bacteroidia</taxon>
        <taxon>Bacteroidales</taxon>
        <taxon>Muribaculaceae</taxon>
        <taxon>Muribaculum</taxon>
    </lineage>
</organism>
<dbReference type="PANTHER" id="PTHR43498">
    <property type="entry name" value="FERREDOXIN:COB-COM HETERODISULFIDE REDUCTASE SUBUNIT A"/>
    <property type="match status" value="1"/>
</dbReference>
<dbReference type="RefSeq" id="WP_068962094.1">
    <property type="nucleotide sequence ID" value="NZ_CAJTAP010000003.1"/>
</dbReference>
<feature type="chain" id="PRO_5008529527" evidence="6">
    <location>
        <begin position="21"/>
        <end position="622"/>
    </location>
</feature>
<keyword evidence="4" id="KW-0408">Iron</keyword>
<dbReference type="STRING" id="1796646.A4V02_09090"/>
<keyword evidence="1" id="KW-0004">4Fe-4S</keyword>
<dbReference type="InterPro" id="IPR039650">
    <property type="entry name" value="HdrA-like"/>
</dbReference>
<protein>
    <submittedName>
        <fullName evidence="7">Pyridine nucleotide-disulfide oxidoreductase</fullName>
    </submittedName>
</protein>
<evidence type="ECO:0000256" key="3">
    <source>
        <dbReference type="ARBA" id="ARBA00023002"/>
    </source>
</evidence>
<evidence type="ECO:0000256" key="5">
    <source>
        <dbReference type="ARBA" id="ARBA00023014"/>
    </source>
</evidence>
<dbReference type="GO" id="GO:0016491">
    <property type="term" value="F:oxidoreductase activity"/>
    <property type="evidence" value="ECO:0007669"/>
    <property type="project" value="UniProtKB-KW"/>
</dbReference>
<evidence type="ECO:0000256" key="1">
    <source>
        <dbReference type="ARBA" id="ARBA00022485"/>
    </source>
</evidence>
<dbReference type="CDD" id="cd01653">
    <property type="entry name" value="GATase1"/>
    <property type="match status" value="1"/>
</dbReference>
<dbReference type="SUPFAM" id="SSF51905">
    <property type="entry name" value="FAD/NAD(P)-binding domain"/>
    <property type="match status" value="1"/>
</dbReference>
<dbReference type="Gene3D" id="2.60.120.260">
    <property type="entry name" value="Galactose-binding domain-like"/>
    <property type="match status" value="1"/>
</dbReference>
<evidence type="ECO:0000256" key="4">
    <source>
        <dbReference type="ARBA" id="ARBA00023004"/>
    </source>
</evidence>
<keyword evidence="5" id="KW-0411">Iron-sulfur</keyword>
<keyword evidence="3" id="KW-0560">Oxidoreductase</keyword>
<accession>A0A1Z2XKZ5</accession>
<dbReference type="PANTHER" id="PTHR43498:SF1">
    <property type="entry name" value="COB--COM HETERODISULFIDE REDUCTASE IRON-SULFUR SUBUNIT A"/>
    <property type="match status" value="1"/>
</dbReference>
<evidence type="ECO:0000313" key="7">
    <source>
        <dbReference type="EMBL" id="ANU64820.1"/>
    </source>
</evidence>
<keyword evidence="6" id="KW-0732">Signal</keyword>
<dbReference type="PROSITE" id="PS51257">
    <property type="entry name" value="PROKAR_LIPOPROTEIN"/>
    <property type="match status" value="1"/>
</dbReference>
<dbReference type="Pfam" id="PF12831">
    <property type="entry name" value="FAD_oxidored"/>
    <property type="match status" value="1"/>
</dbReference>
<accession>A0A1B1SDP7</accession>
<gene>
    <name evidence="7" type="ORF">A4V02_09090</name>
</gene>
<dbReference type="InterPro" id="IPR036188">
    <property type="entry name" value="FAD/NAD-bd_sf"/>
</dbReference>
<dbReference type="GO" id="GO:0046872">
    <property type="term" value="F:metal ion binding"/>
    <property type="evidence" value="ECO:0007669"/>
    <property type="project" value="UniProtKB-KW"/>
</dbReference>
<name>A0A1B1SDP7_9BACT</name>
<dbReference type="AlphaFoldDB" id="A0A1B1SDP7"/>
<evidence type="ECO:0000256" key="6">
    <source>
        <dbReference type="SAM" id="SignalP"/>
    </source>
</evidence>
<reference evidence="8" key="1">
    <citation type="submission" date="2016-04" db="EMBL/GenBank/DDBJ databases">
        <title>Complete Genome Sequences of Twelve Strains of a Stable Defined Moderately Diverse Mouse Microbiota 2 (sDMDMm2).</title>
        <authorList>
            <person name="Uchimura Y."/>
            <person name="Wyss M."/>
            <person name="Brugiroux S."/>
            <person name="Limenitakis J.P."/>
            <person name="Stecher B."/>
            <person name="McCoy K.D."/>
            <person name="Macpherson A.J."/>
        </authorList>
    </citation>
    <scope>NUCLEOTIDE SEQUENCE [LARGE SCALE GENOMIC DNA]</scope>
    <source>
        <strain evidence="8">YL27</strain>
    </source>
</reference>
<keyword evidence="8" id="KW-1185">Reference proteome</keyword>
<evidence type="ECO:0000313" key="8">
    <source>
        <dbReference type="Proteomes" id="UP000186351"/>
    </source>
</evidence>
<dbReference type="EMBL" id="CP015402">
    <property type="protein sequence ID" value="ANU64820.1"/>
    <property type="molecule type" value="Genomic_DNA"/>
</dbReference>